<dbReference type="SUPFAM" id="SSF88723">
    <property type="entry name" value="PIN domain-like"/>
    <property type="match status" value="1"/>
</dbReference>
<accession>A0A4S8PY59</accession>
<gene>
    <name evidence="2" type="ORF">FAA86_09065</name>
</gene>
<name>A0A4S8PY59_9HYPH</name>
<dbReference type="AlphaFoldDB" id="A0A4S8PY59"/>
<evidence type="ECO:0000313" key="3">
    <source>
        <dbReference type="Proteomes" id="UP000307378"/>
    </source>
</evidence>
<sequence length="166" mass="18177">MGRLMPHRHQIYLDTNAAILLIEGEGLLRDLMRDLASKASSQPSTILCTSALTISELLVKPLRDGDQKLVEVYRAWGSGLPWLQIIPVESLILDMAAQLRARRNSLKLPDAIHVASAFAVAATHFLTDDHGISPPLENPAVQAGPYFEVCRLNELTLTSLIESLSA</sequence>
<evidence type="ECO:0000259" key="1">
    <source>
        <dbReference type="Pfam" id="PF01850"/>
    </source>
</evidence>
<dbReference type="Pfam" id="PF01850">
    <property type="entry name" value="PIN"/>
    <property type="match status" value="1"/>
</dbReference>
<protein>
    <submittedName>
        <fullName evidence="2">PIN domain-containing protein</fullName>
    </submittedName>
</protein>
<reference evidence="2 3" key="1">
    <citation type="submission" date="2019-04" db="EMBL/GenBank/DDBJ databases">
        <title>genome sequence of strain W3.</title>
        <authorList>
            <person name="Gao J."/>
            <person name="Sun J."/>
        </authorList>
    </citation>
    <scope>NUCLEOTIDE SEQUENCE [LARGE SCALE GENOMIC DNA]</scope>
    <source>
        <strain evidence="2 3">W3</strain>
    </source>
</reference>
<dbReference type="InterPro" id="IPR029060">
    <property type="entry name" value="PIN-like_dom_sf"/>
</dbReference>
<dbReference type="Gene3D" id="3.40.50.1010">
    <property type="entry name" value="5'-nuclease"/>
    <property type="match status" value="1"/>
</dbReference>
<comment type="caution">
    <text evidence="2">The sequence shown here is derived from an EMBL/GenBank/DDBJ whole genome shotgun (WGS) entry which is preliminary data.</text>
</comment>
<proteinExistence type="predicted"/>
<dbReference type="EMBL" id="STGU01000004">
    <property type="protein sequence ID" value="THV36647.1"/>
    <property type="molecule type" value="Genomic_DNA"/>
</dbReference>
<dbReference type="Proteomes" id="UP000307378">
    <property type="component" value="Unassembled WGS sequence"/>
</dbReference>
<feature type="domain" description="PIN" evidence="1">
    <location>
        <begin position="11"/>
        <end position="131"/>
    </location>
</feature>
<organism evidence="2 3">
    <name type="scientific">Rhizobium rosettiformans W3</name>
    <dbReference type="NCBI Taxonomy" id="538378"/>
    <lineage>
        <taxon>Bacteria</taxon>
        <taxon>Pseudomonadati</taxon>
        <taxon>Pseudomonadota</taxon>
        <taxon>Alphaproteobacteria</taxon>
        <taxon>Hyphomicrobiales</taxon>
        <taxon>Rhizobiaceae</taxon>
        <taxon>Rhizobium/Agrobacterium group</taxon>
        <taxon>Rhizobium</taxon>
    </lineage>
</organism>
<dbReference type="InterPro" id="IPR002716">
    <property type="entry name" value="PIN_dom"/>
</dbReference>
<evidence type="ECO:0000313" key="2">
    <source>
        <dbReference type="EMBL" id="THV36647.1"/>
    </source>
</evidence>